<dbReference type="PANTHER" id="PTHR30388">
    <property type="entry name" value="ALDEHYDE OXIDOREDUCTASE MOLYBDENUM COFACTOR ASSEMBLY PROTEIN"/>
    <property type="match status" value="1"/>
</dbReference>
<reference evidence="4" key="1">
    <citation type="submission" date="2016-01" db="EMBL/GenBank/DDBJ databases">
        <authorList>
            <person name="Mitreva M."/>
            <person name="Pepin K.H."/>
            <person name="Mihindukulasuriya K.A."/>
            <person name="Fulton R."/>
            <person name="Fronick C."/>
            <person name="O'Laughlin M."/>
            <person name="Miner T."/>
            <person name="Herter B."/>
            <person name="Rosa B.A."/>
            <person name="Cordes M."/>
            <person name="Tomlinson C."/>
            <person name="Wollam A."/>
            <person name="Palsikar V.B."/>
            <person name="Mardis E.R."/>
            <person name="Wilson R.K."/>
        </authorList>
    </citation>
    <scope>NUCLEOTIDE SEQUENCE [LARGE SCALE GENOMIC DNA]</scope>
    <source>
        <strain evidence="4">DNF00896</strain>
    </source>
</reference>
<dbReference type="EMBL" id="LSDA01000010">
    <property type="protein sequence ID" value="KXB60842.1"/>
    <property type="molecule type" value="Genomic_DNA"/>
</dbReference>
<dbReference type="PANTHER" id="PTHR30388:SF6">
    <property type="entry name" value="XANTHINE DEHYDROGENASE SUBUNIT A-RELATED"/>
    <property type="match status" value="1"/>
</dbReference>
<dbReference type="AlphaFoldDB" id="A0A133ZZH9"/>
<feature type="domain" description="XdhC- CoxI" evidence="1">
    <location>
        <begin position="250"/>
        <end position="308"/>
    </location>
</feature>
<dbReference type="Pfam" id="PF13478">
    <property type="entry name" value="XdhC_C"/>
    <property type="match status" value="1"/>
</dbReference>
<dbReference type="STRING" id="467210.HMPREF1866_00293"/>
<dbReference type="RefSeq" id="WP_060930282.1">
    <property type="nucleotide sequence ID" value="NZ_KQ959775.1"/>
</dbReference>
<evidence type="ECO:0000259" key="2">
    <source>
        <dbReference type="Pfam" id="PF13478"/>
    </source>
</evidence>
<protein>
    <submittedName>
        <fullName evidence="3">Putative xanthine dehydrogenase accessory factor</fullName>
    </submittedName>
</protein>
<evidence type="ECO:0000259" key="1">
    <source>
        <dbReference type="Pfam" id="PF02625"/>
    </source>
</evidence>
<dbReference type="InterPro" id="IPR003777">
    <property type="entry name" value="XdhC_CoxI"/>
</dbReference>
<dbReference type="Gene3D" id="3.40.50.720">
    <property type="entry name" value="NAD(P)-binding Rossmann-like Domain"/>
    <property type="match status" value="1"/>
</dbReference>
<evidence type="ECO:0000313" key="4">
    <source>
        <dbReference type="Proteomes" id="UP000070394"/>
    </source>
</evidence>
<feature type="domain" description="XdhC Rossmann" evidence="2">
    <location>
        <begin position="85"/>
        <end position="227"/>
    </location>
</feature>
<dbReference type="Pfam" id="PF02625">
    <property type="entry name" value="XdhC_CoxI"/>
    <property type="match status" value="1"/>
</dbReference>
<proteinExistence type="predicted"/>
<sequence>MDKELYKVIDESKKKGLRTFVFTSLGDKDYGSKAVLREGELVWISPDTSFFKDNFDEIKNITKAGITEIAGNRVYVEHICNVSKIVICGAGHTSIALIKMGQMIGCEMIVIEDREEFAAKAKDEGADRVYCEDFSSALKKFDSDYDTYFVVVTRGHQWDKECIREILKKPYAYVGLMGAKRRVGFVLDAIRSEGYPEEKIEEIYTPIGLDIKSETPAEISISILAEIISVKNSKTKNVGYVEGMLEKIEESNERMVMATIVDKKGSAPRGVGAKALFLRDGSFIGTVGGGKAEHDIMVKVDEVLKSDEEIKPYLLHVNLTDSEASLEGMVCGGRIEVLIEPV</sequence>
<dbReference type="InterPro" id="IPR027051">
    <property type="entry name" value="XdhC_Rossmann_dom"/>
</dbReference>
<gene>
    <name evidence="3" type="ORF">HMPREF1866_00293</name>
</gene>
<dbReference type="SUPFAM" id="SSF51735">
    <property type="entry name" value="NAD(P)-binding Rossmann-fold domains"/>
    <property type="match status" value="1"/>
</dbReference>
<keyword evidence="4" id="KW-1185">Reference proteome</keyword>
<comment type="caution">
    <text evidence="3">The sequence shown here is derived from an EMBL/GenBank/DDBJ whole genome shotgun (WGS) entry which is preliminary data.</text>
</comment>
<accession>A0A133ZZH9</accession>
<dbReference type="InterPro" id="IPR052698">
    <property type="entry name" value="MoCofactor_Util/Proc"/>
</dbReference>
<organism evidence="3 4">
    <name type="scientific">Lachnoanaerobaculum saburreum</name>
    <dbReference type="NCBI Taxonomy" id="467210"/>
    <lineage>
        <taxon>Bacteria</taxon>
        <taxon>Bacillati</taxon>
        <taxon>Bacillota</taxon>
        <taxon>Clostridia</taxon>
        <taxon>Lachnospirales</taxon>
        <taxon>Lachnospiraceae</taxon>
        <taxon>Lachnoanaerobaculum</taxon>
    </lineage>
</organism>
<dbReference type="OrthoDB" id="9773039at2"/>
<evidence type="ECO:0000313" key="3">
    <source>
        <dbReference type="EMBL" id="KXB60842.1"/>
    </source>
</evidence>
<dbReference type="PATRIC" id="fig|467210.3.peg.288"/>
<dbReference type="Proteomes" id="UP000070394">
    <property type="component" value="Unassembled WGS sequence"/>
</dbReference>
<name>A0A133ZZH9_9FIRM</name>
<dbReference type="InterPro" id="IPR036291">
    <property type="entry name" value="NAD(P)-bd_dom_sf"/>
</dbReference>